<proteinExistence type="predicted"/>
<feature type="non-terminal residue" evidence="1">
    <location>
        <position position="86"/>
    </location>
</feature>
<organism evidence="1 2">
    <name type="scientific">Xanthomonas citri pv. citri</name>
    <dbReference type="NCBI Taxonomy" id="611301"/>
    <lineage>
        <taxon>Bacteria</taxon>
        <taxon>Pseudomonadati</taxon>
        <taxon>Pseudomonadota</taxon>
        <taxon>Gammaproteobacteria</taxon>
        <taxon>Lysobacterales</taxon>
        <taxon>Lysobacteraceae</taxon>
        <taxon>Xanthomonas</taxon>
    </lineage>
</organism>
<feature type="non-terminal residue" evidence="1">
    <location>
        <position position="1"/>
    </location>
</feature>
<evidence type="ECO:0000313" key="1">
    <source>
        <dbReference type="EMBL" id="MBD4340423.1"/>
    </source>
</evidence>
<gene>
    <name evidence="1" type="ORF">GUH15_31150</name>
</gene>
<dbReference type="GO" id="GO:0016740">
    <property type="term" value="F:transferase activity"/>
    <property type="evidence" value="ECO:0007669"/>
    <property type="project" value="UniProtKB-KW"/>
</dbReference>
<dbReference type="AlphaFoldDB" id="A0A8I0LDS2"/>
<dbReference type="Proteomes" id="UP000653002">
    <property type="component" value="Unassembled WGS sequence"/>
</dbReference>
<accession>A0A8I0LDS2</accession>
<dbReference type="EMBL" id="JAABFR010002584">
    <property type="protein sequence ID" value="MBD4340423.1"/>
    <property type="molecule type" value="Genomic_DNA"/>
</dbReference>
<protein>
    <submittedName>
        <fullName evidence="1">Accessory Sec system glycosyltransferase GtfA</fullName>
    </submittedName>
</protein>
<comment type="caution">
    <text evidence="1">The sequence shown here is derived from an EMBL/GenBank/DDBJ whole genome shotgun (WGS) entry which is preliminary data.</text>
</comment>
<dbReference type="Gene3D" id="3.40.50.2000">
    <property type="entry name" value="Glycogen Phosphorylase B"/>
    <property type="match status" value="1"/>
</dbReference>
<name>A0A8I0LDS2_XANCI</name>
<reference evidence="1" key="1">
    <citation type="submission" date="2020-01" db="EMBL/GenBank/DDBJ databases">
        <authorList>
            <person name="Richard D."/>
        </authorList>
    </citation>
    <scope>NUCLEOTIDE SEQUENCE</scope>
    <source>
        <strain evidence="1">JP541</strain>
    </source>
</reference>
<sequence>LDRASDIGQSVLQHKGDSKVGVVIHADHYSNNMMSEQHILWNNYYEYQFSKAKYIDFFITATDIQNHMVCRQFEQYQGYRPRVYTI</sequence>
<keyword evidence="1" id="KW-0808">Transferase</keyword>
<evidence type="ECO:0000313" key="2">
    <source>
        <dbReference type="Proteomes" id="UP000653002"/>
    </source>
</evidence>